<feature type="region of interest" description="Disordered" evidence="1">
    <location>
        <begin position="33"/>
        <end position="59"/>
    </location>
</feature>
<gene>
    <name evidence="2" type="ORF">Drose_01880</name>
</gene>
<accession>A0ABY5Z693</accession>
<evidence type="ECO:0000313" key="3">
    <source>
        <dbReference type="Proteomes" id="UP001058271"/>
    </source>
</evidence>
<dbReference type="RefSeq" id="WP_260726450.1">
    <property type="nucleotide sequence ID" value="NZ_BAAABS010000035.1"/>
</dbReference>
<sequence length="59" mass="6268">MADELSPEQRDQLARLIAAELAALREAALAAGAAPESVAETVEERRRLIDAEDPPTPGD</sequence>
<keyword evidence="3" id="KW-1185">Reference proteome</keyword>
<protein>
    <submittedName>
        <fullName evidence="2">Uncharacterized protein</fullName>
    </submittedName>
</protein>
<evidence type="ECO:0000313" key="2">
    <source>
        <dbReference type="EMBL" id="UWZ37096.1"/>
    </source>
</evidence>
<organism evidence="2 3">
    <name type="scientific">Dactylosporangium roseum</name>
    <dbReference type="NCBI Taxonomy" id="47989"/>
    <lineage>
        <taxon>Bacteria</taxon>
        <taxon>Bacillati</taxon>
        <taxon>Actinomycetota</taxon>
        <taxon>Actinomycetes</taxon>
        <taxon>Micromonosporales</taxon>
        <taxon>Micromonosporaceae</taxon>
        <taxon>Dactylosporangium</taxon>
    </lineage>
</organism>
<reference evidence="2" key="1">
    <citation type="submission" date="2021-04" db="EMBL/GenBank/DDBJ databases">
        <title>Biosynthetic gene clusters of Dactylosporangioum roseum.</title>
        <authorList>
            <person name="Hartkoorn R.C."/>
            <person name="Beaudoing E."/>
            <person name="Hot D."/>
            <person name="Moureu S."/>
        </authorList>
    </citation>
    <scope>NUCLEOTIDE SEQUENCE</scope>
    <source>
        <strain evidence="2">NRRL B-16295</strain>
    </source>
</reference>
<evidence type="ECO:0000256" key="1">
    <source>
        <dbReference type="SAM" id="MobiDB-lite"/>
    </source>
</evidence>
<dbReference type="Proteomes" id="UP001058271">
    <property type="component" value="Chromosome"/>
</dbReference>
<name>A0ABY5Z693_9ACTN</name>
<dbReference type="EMBL" id="CP073721">
    <property type="protein sequence ID" value="UWZ37096.1"/>
    <property type="molecule type" value="Genomic_DNA"/>
</dbReference>
<proteinExistence type="predicted"/>